<evidence type="ECO:0000313" key="10">
    <source>
        <dbReference type="EMBL" id="CAL1534294.1"/>
    </source>
</evidence>
<dbReference type="GO" id="GO:0070761">
    <property type="term" value="C:pre-snoRNP complex"/>
    <property type="evidence" value="ECO:0007669"/>
    <property type="project" value="TreeGrafter"/>
</dbReference>
<comment type="function">
    <text evidence="5">Required for box C/D snoRNAs accumulation involved in snoRNA processing, snoRNA transport to the nucleolus and ribosome biogenesis.</text>
</comment>
<dbReference type="InterPro" id="IPR007529">
    <property type="entry name" value="Znf_HIT"/>
</dbReference>
<evidence type="ECO:0000256" key="1">
    <source>
        <dbReference type="ARBA" id="ARBA00022553"/>
    </source>
</evidence>
<sequence>MSEHGDKQIIGAEFTSSNEDCPPQDSMMEMPKDTTVIPLSVDQDTTATELPVPSDKKATKLPVHKDTTANELFFNQDLLTTTELAGNQDTISIEIPVPKDITVTATELLVSQAATITELPVSQAATATELPLSQAATATELPVSQAATATELPVSQAATATELPASQAATATKLLVSQAATATELPASQAATANELPVSQAATATELPASQAATATKLPVCQAATATELPASQAATANELSVSQAATANELPIGQDTTHLDGPYGPQCLVDKIDSSVELILIDDDPSVDASLIDESTGIESGGLNRSQKNTVCELCGSTVAIYTCPGCHVKTCSLPCVKEHKRRFFCNGERKKTAFVDISEYSESHMLNDYRFLEDANRQVYSTKADAGNKRKHNFGGPNHLTKRCKLLVNAAYKRGVKVQMVAQVLTKHKLNTSYYTVRLDLLSWHIEWLFVASNTVVKDEKVPENTILIDAARKWTNAVNHPELRKPLEDYKKENLDKSRFLLKVDCLPANRQRYFEMKSNLSLAENLKGHCLTEFPIIAVLPPSYPKSDEFILFSSADLLFMDPANRRHVMTNLKGMDFQTDLIAQLMDPKSHIYSTQPDVIDMD</sequence>
<organism evidence="10 11">
    <name type="scientific">Lymnaea stagnalis</name>
    <name type="common">Great pond snail</name>
    <name type="synonym">Helix stagnalis</name>
    <dbReference type="NCBI Taxonomy" id="6523"/>
    <lineage>
        <taxon>Eukaryota</taxon>
        <taxon>Metazoa</taxon>
        <taxon>Spiralia</taxon>
        <taxon>Lophotrochozoa</taxon>
        <taxon>Mollusca</taxon>
        <taxon>Gastropoda</taxon>
        <taxon>Heterobranchia</taxon>
        <taxon>Euthyneura</taxon>
        <taxon>Panpulmonata</taxon>
        <taxon>Hygrophila</taxon>
        <taxon>Lymnaeoidea</taxon>
        <taxon>Lymnaeidae</taxon>
        <taxon>Lymnaea</taxon>
    </lineage>
</organism>
<dbReference type="InterPro" id="IPR057721">
    <property type="entry name" value="BCD1_alpha/beta"/>
</dbReference>
<dbReference type="Gene3D" id="3.30.60.190">
    <property type="match status" value="1"/>
</dbReference>
<evidence type="ECO:0000256" key="8">
    <source>
        <dbReference type="SAM" id="MobiDB-lite"/>
    </source>
</evidence>
<evidence type="ECO:0000256" key="2">
    <source>
        <dbReference type="ARBA" id="ARBA00022723"/>
    </source>
</evidence>
<feature type="region of interest" description="Disordered" evidence="8">
    <location>
        <begin position="1"/>
        <end position="25"/>
    </location>
</feature>
<keyword evidence="1" id="KW-0597">Phosphoprotein</keyword>
<dbReference type="InterPro" id="IPR051639">
    <property type="entry name" value="BCD1"/>
</dbReference>
<evidence type="ECO:0000313" key="11">
    <source>
        <dbReference type="Proteomes" id="UP001497497"/>
    </source>
</evidence>
<dbReference type="GO" id="GO:0000492">
    <property type="term" value="P:box C/D snoRNP assembly"/>
    <property type="evidence" value="ECO:0007669"/>
    <property type="project" value="TreeGrafter"/>
</dbReference>
<dbReference type="Pfam" id="PF25790">
    <property type="entry name" value="BCD1"/>
    <property type="match status" value="1"/>
</dbReference>
<dbReference type="GO" id="GO:0000463">
    <property type="term" value="P:maturation of LSU-rRNA from tricistronic rRNA transcript (SSU-rRNA, 5.8S rRNA, LSU-rRNA)"/>
    <property type="evidence" value="ECO:0007669"/>
    <property type="project" value="TreeGrafter"/>
</dbReference>
<accession>A0AAV2HP15</accession>
<dbReference type="PANTHER" id="PTHR13483:SF3">
    <property type="entry name" value="BOX C_D SNORNA PROTEIN 1"/>
    <property type="match status" value="1"/>
</dbReference>
<feature type="domain" description="HIT-type" evidence="9">
    <location>
        <begin position="313"/>
        <end position="347"/>
    </location>
</feature>
<keyword evidence="3 7" id="KW-0863">Zinc-finger</keyword>
<proteinExistence type="inferred from homology"/>
<dbReference type="GO" id="GO:0005634">
    <property type="term" value="C:nucleus"/>
    <property type="evidence" value="ECO:0007669"/>
    <property type="project" value="TreeGrafter"/>
</dbReference>
<dbReference type="EMBL" id="CAXITT010000167">
    <property type="protein sequence ID" value="CAL1534294.1"/>
    <property type="molecule type" value="Genomic_DNA"/>
</dbReference>
<dbReference type="Proteomes" id="UP001497497">
    <property type="component" value="Unassembled WGS sequence"/>
</dbReference>
<evidence type="ECO:0000256" key="7">
    <source>
        <dbReference type="PROSITE-ProRule" id="PRU00453"/>
    </source>
</evidence>
<dbReference type="PANTHER" id="PTHR13483">
    <property type="entry name" value="BOX C_D SNORNA PROTEIN 1-RELATED"/>
    <property type="match status" value="1"/>
</dbReference>
<dbReference type="SUPFAM" id="SSF144232">
    <property type="entry name" value="HIT/MYND zinc finger-like"/>
    <property type="match status" value="1"/>
</dbReference>
<protein>
    <recommendedName>
        <fullName evidence="9">HIT-type domain-containing protein</fullName>
    </recommendedName>
</protein>
<name>A0AAV2HP15_LYMST</name>
<evidence type="ECO:0000256" key="3">
    <source>
        <dbReference type="ARBA" id="ARBA00022771"/>
    </source>
</evidence>
<evidence type="ECO:0000256" key="5">
    <source>
        <dbReference type="ARBA" id="ARBA00049598"/>
    </source>
</evidence>
<keyword evidence="11" id="KW-1185">Reference proteome</keyword>
<dbReference type="Pfam" id="PF04438">
    <property type="entry name" value="zf-HIT"/>
    <property type="match status" value="1"/>
</dbReference>
<comment type="caution">
    <text evidence="10">The sequence shown here is derived from an EMBL/GenBank/DDBJ whole genome shotgun (WGS) entry which is preliminary data.</text>
</comment>
<evidence type="ECO:0000256" key="4">
    <source>
        <dbReference type="ARBA" id="ARBA00022833"/>
    </source>
</evidence>
<comment type="similarity">
    <text evidence="6">Belongs to the BCD1 family.</text>
</comment>
<dbReference type="GO" id="GO:0048254">
    <property type="term" value="P:snoRNA localization"/>
    <property type="evidence" value="ECO:0007669"/>
    <property type="project" value="TreeGrafter"/>
</dbReference>
<keyword evidence="2" id="KW-0479">Metal-binding</keyword>
<dbReference type="PROSITE" id="PS51083">
    <property type="entry name" value="ZF_HIT"/>
    <property type="match status" value="1"/>
</dbReference>
<evidence type="ECO:0000256" key="6">
    <source>
        <dbReference type="ARBA" id="ARBA00049654"/>
    </source>
</evidence>
<dbReference type="CDD" id="cd23023">
    <property type="entry name" value="zf-HIT_BCD1"/>
    <property type="match status" value="1"/>
</dbReference>
<reference evidence="10 11" key="1">
    <citation type="submission" date="2024-04" db="EMBL/GenBank/DDBJ databases">
        <authorList>
            <consortium name="Genoscope - CEA"/>
            <person name="William W."/>
        </authorList>
    </citation>
    <scope>NUCLEOTIDE SEQUENCE [LARGE SCALE GENOMIC DNA]</scope>
</reference>
<dbReference type="GO" id="GO:0008270">
    <property type="term" value="F:zinc ion binding"/>
    <property type="evidence" value="ECO:0007669"/>
    <property type="project" value="UniProtKB-UniRule"/>
</dbReference>
<evidence type="ECO:0000259" key="9">
    <source>
        <dbReference type="PROSITE" id="PS51083"/>
    </source>
</evidence>
<keyword evidence="4" id="KW-0862">Zinc</keyword>
<dbReference type="AlphaFoldDB" id="A0AAV2HP15"/>
<gene>
    <name evidence="10" type="ORF">GSLYS_00008254001</name>
</gene>